<dbReference type="Proteomes" id="UP001172673">
    <property type="component" value="Unassembled WGS sequence"/>
</dbReference>
<comment type="cofactor">
    <cofactor evidence="1 5">
        <name>heme</name>
        <dbReference type="ChEBI" id="CHEBI:30413"/>
    </cofactor>
</comment>
<keyword evidence="7" id="KW-1133">Transmembrane helix</keyword>
<keyword evidence="3 6" id="KW-0560">Oxidoreductase</keyword>
<dbReference type="AlphaFoldDB" id="A0AA39CBK3"/>
<dbReference type="InterPro" id="IPR050121">
    <property type="entry name" value="Cytochrome_P450_monoxygenase"/>
</dbReference>
<feature type="transmembrane region" description="Helical" evidence="7">
    <location>
        <begin position="12"/>
        <end position="29"/>
    </location>
</feature>
<comment type="caution">
    <text evidence="8">The sequence shown here is derived from an EMBL/GenBank/DDBJ whole genome shotgun (WGS) entry which is preliminary data.</text>
</comment>
<dbReference type="PANTHER" id="PTHR24305:SF164">
    <property type="entry name" value="P450, PUTATIVE (EUROFUNG)-RELATED"/>
    <property type="match status" value="1"/>
</dbReference>
<dbReference type="PRINTS" id="PR00463">
    <property type="entry name" value="EP450I"/>
</dbReference>
<evidence type="ECO:0000256" key="2">
    <source>
        <dbReference type="ARBA" id="ARBA00022723"/>
    </source>
</evidence>
<evidence type="ECO:0008006" key="10">
    <source>
        <dbReference type="Google" id="ProtNLM"/>
    </source>
</evidence>
<dbReference type="Gene3D" id="1.10.630.10">
    <property type="entry name" value="Cytochrome P450"/>
    <property type="match status" value="1"/>
</dbReference>
<dbReference type="GO" id="GO:0004497">
    <property type="term" value="F:monooxygenase activity"/>
    <property type="evidence" value="ECO:0007669"/>
    <property type="project" value="UniProtKB-KW"/>
</dbReference>
<dbReference type="PRINTS" id="PR00385">
    <property type="entry name" value="P450"/>
</dbReference>
<reference evidence="8" key="1">
    <citation type="submission" date="2022-10" db="EMBL/GenBank/DDBJ databases">
        <title>Culturing micro-colonial fungi from biological soil crusts in the Mojave desert and describing Neophaeococcomyces mojavensis, and introducing the new genera and species Taxawa tesnikishii.</title>
        <authorList>
            <person name="Kurbessoian T."/>
            <person name="Stajich J.E."/>
        </authorList>
    </citation>
    <scope>NUCLEOTIDE SEQUENCE</scope>
    <source>
        <strain evidence="8">TK_41</strain>
    </source>
</reference>
<dbReference type="PANTHER" id="PTHR24305">
    <property type="entry name" value="CYTOCHROME P450"/>
    <property type="match status" value="1"/>
</dbReference>
<evidence type="ECO:0000256" key="7">
    <source>
        <dbReference type="SAM" id="Phobius"/>
    </source>
</evidence>
<dbReference type="InterPro" id="IPR036396">
    <property type="entry name" value="Cyt_P450_sf"/>
</dbReference>
<keyword evidence="7" id="KW-0812">Transmembrane</keyword>
<dbReference type="InterPro" id="IPR002401">
    <property type="entry name" value="Cyt_P450_E_grp-I"/>
</dbReference>
<accession>A0AA39CBK3</accession>
<sequence>MALEELVSDVPLSLWIVLALVVYAIVRSFSHATKLRNIPGPLLYSQTRFRLAWDAWQARSVHAVNTLHKEYGPVVRIGPNEVSFNSLSALRTIYGAGNGFERTSFYRMFDAYGRPNLFTFASGVLHRERKKLVSHIYANQTVLSVHFSSLVKRKVAGFLDLLEREPKLGSEIFTSLHYFSFDAISEFVYGPTYGGTAALTGSQQSRALIQDILNPARRRLAWFAVHFPAYTKWITTRTGFLEHLLTSMGLMPMRKPFTYSGIRQHALGAFHSFKAAQDDYKAKSVETTVIGRLFKVQKEAKLSDMDIASECADHLLAGIDTTSDSLMFIIWALSLPQHRKYQDKLRMEVSQISVNNSDGFPEPKELTQLPYLNAVVRESLRLYSPLPAFEPRSSPVNTVIDGYEIPAGTIVGMSPFCLHRDESVFPSPMTFRPDRWLTESGNLIPESDVRNRCFWAFSSGARMCIGMHLANAEMLTLLAALYRKYKTSAKHPDTSPGITSRFEVFFDETMPKMVEHECYIDFIKLDKVVEA</sequence>
<dbReference type="InterPro" id="IPR017972">
    <property type="entry name" value="Cyt_P450_CS"/>
</dbReference>
<feature type="binding site" description="axial binding residue" evidence="5">
    <location>
        <position position="464"/>
    </location>
    <ligand>
        <name>heme</name>
        <dbReference type="ChEBI" id="CHEBI:30413"/>
    </ligand>
    <ligandPart>
        <name>Fe</name>
        <dbReference type="ChEBI" id="CHEBI:18248"/>
    </ligandPart>
</feature>
<name>A0AA39CBK3_9EURO</name>
<dbReference type="CDD" id="cd11059">
    <property type="entry name" value="CYP_fungal"/>
    <property type="match status" value="1"/>
</dbReference>
<gene>
    <name evidence="8" type="ORF">H2200_013201</name>
</gene>
<protein>
    <recommendedName>
        <fullName evidence="10">Cytochrome P450</fullName>
    </recommendedName>
</protein>
<keyword evidence="5 6" id="KW-0349">Heme</keyword>
<dbReference type="GO" id="GO:0005506">
    <property type="term" value="F:iron ion binding"/>
    <property type="evidence" value="ECO:0007669"/>
    <property type="project" value="InterPro"/>
</dbReference>
<dbReference type="Pfam" id="PF00067">
    <property type="entry name" value="p450"/>
    <property type="match status" value="1"/>
</dbReference>
<evidence type="ECO:0000256" key="6">
    <source>
        <dbReference type="RuleBase" id="RU000461"/>
    </source>
</evidence>
<dbReference type="GO" id="GO:0016705">
    <property type="term" value="F:oxidoreductase activity, acting on paired donors, with incorporation or reduction of molecular oxygen"/>
    <property type="evidence" value="ECO:0007669"/>
    <property type="project" value="InterPro"/>
</dbReference>
<dbReference type="InterPro" id="IPR001128">
    <property type="entry name" value="Cyt_P450"/>
</dbReference>
<dbReference type="SUPFAM" id="SSF48264">
    <property type="entry name" value="Cytochrome P450"/>
    <property type="match status" value="1"/>
</dbReference>
<evidence type="ECO:0000256" key="3">
    <source>
        <dbReference type="ARBA" id="ARBA00023002"/>
    </source>
</evidence>
<evidence type="ECO:0000256" key="1">
    <source>
        <dbReference type="ARBA" id="ARBA00001971"/>
    </source>
</evidence>
<keyword evidence="4 5" id="KW-0408">Iron</keyword>
<keyword evidence="2 5" id="KW-0479">Metal-binding</keyword>
<dbReference type="EMBL" id="JAPDRK010000027">
    <property type="protein sequence ID" value="KAJ9602346.1"/>
    <property type="molecule type" value="Genomic_DNA"/>
</dbReference>
<proteinExistence type="inferred from homology"/>
<organism evidence="8 9">
    <name type="scientific">Cladophialophora chaetospira</name>
    <dbReference type="NCBI Taxonomy" id="386627"/>
    <lineage>
        <taxon>Eukaryota</taxon>
        <taxon>Fungi</taxon>
        <taxon>Dikarya</taxon>
        <taxon>Ascomycota</taxon>
        <taxon>Pezizomycotina</taxon>
        <taxon>Eurotiomycetes</taxon>
        <taxon>Chaetothyriomycetidae</taxon>
        <taxon>Chaetothyriales</taxon>
        <taxon>Herpotrichiellaceae</taxon>
        <taxon>Cladophialophora</taxon>
    </lineage>
</organism>
<keyword evidence="7" id="KW-0472">Membrane</keyword>
<comment type="similarity">
    <text evidence="6">Belongs to the cytochrome P450 family.</text>
</comment>
<evidence type="ECO:0000313" key="9">
    <source>
        <dbReference type="Proteomes" id="UP001172673"/>
    </source>
</evidence>
<keyword evidence="6" id="KW-0503">Monooxygenase</keyword>
<dbReference type="PROSITE" id="PS00086">
    <property type="entry name" value="CYTOCHROME_P450"/>
    <property type="match status" value="1"/>
</dbReference>
<keyword evidence="9" id="KW-1185">Reference proteome</keyword>
<dbReference type="GO" id="GO:0020037">
    <property type="term" value="F:heme binding"/>
    <property type="evidence" value="ECO:0007669"/>
    <property type="project" value="InterPro"/>
</dbReference>
<evidence type="ECO:0000256" key="4">
    <source>
        <dbReference type="ARBA" id="ARBA00023004"/>
    </source>
</evidence>
<evidence type="ECO:0000313" key="8">
    <source>
        <dbReference type="EMBL" id="KAJ9602346.1"/>
    </source>
</evidence>
<evidence type="ECO:0000256" key="5">
    <source>
        <dbReference type="PIRSR" id="PIRSR602401-1"/>
    </source>
</evidence>